<evidence type="ECO:0000256" key="1">
    <source>
        <dbReference type="ARBA" id="ARBA00004651"/>
    </source>
</evidence>
<organism evidence="7 8">
    <name type="scientific">Leeia aquatica</name>
    <dbReference type="NCBI Taxonomy" id="2725557"/>
    <lineage>
        <taxon>Bacteria</taxon>
        <taxon>Pseudomonadati</taxon>
        <taxon>Pseudomonadota</taxon>
        <taxon>Betaproteobacteria</taxon>
        <taxon>Neisseriales</taxon>
        <taxon>Leeiaceae</taxon>
        <taxon>Leeia</taxon>
    </lineage>
</organism>
<keyword evidence="4 6" id="KW-1133">Transmembrane helix</keyword>
<name>A0A847SFN2_9NEIS</name>
<keyword evidence="5 6" id="KW-0472">Membrane</keyword>
<keyword evidence="2" id="KW-1003">Cell membrane</keyword>
<protein>
    <submittedName>
        <fullName evidence="7">YitT family protein</fullName>
    </submittedName>
</protein>
<dbReference type="PANTHER" id="PTHR33545">
    <property type="entry name" value="UPF0750 MEMBRANE PROTEIN YITT-RELATED"/>
    <property type="match status" value="1"/>
</dbReference>
<gene>
    <name evidence="7" type="ORF">HF682_12755</name>
</gene>
<evidence type="ECO:0000256" key="6">
    <source>
        <dbReference type="SAM" id="Phobius"/>
    </source>
</evidence>
<feature type="transmembrane region" description="Helical" evidence="6">
    <location>
        <begin position="178"/>
        <end position="195"/>
    </location>
</feature>
<evidence type="ECO:0000256" key="3">
    <source>
        <dbReference type="ARBA" id="ARBA00022692"/>
    </source>
</evidence>
<dbReference type="PANTHER" id="PTHR33545:SF5">
    <property type="entry name" value="UPF0750 MEMBRANE PROTEIN YITT"/>
    <property type="match status" value="1"/>
</dbReference>
<accession>A0A847SFN2</accession>
<sequence length="205" mass="22264">MMEADHLAERHSLSEDIQALLIGSLFVALSVQLLRHAQLLTGGTAGLTFLGHYLSHIPFGYQFFALNLPFYVFAWRAMGRDFTLKTFAAVSLLSLYSEWLPQVFHLDRLHPAFAAIAAGLLAGTGLLMLVRHRGSLGGIGVLALYLQEKKGWRAGKLQMGADALILLGAFAALPVRQVLLSILGAAAMNLVIAVNHRPGRYIGMS</sequence>
<comment type="caution">
    <text evidence="7">The sequence shown here is derived from an EMBL/GenBank/DDBJ whole genome shotgun (WGS) entry which is preliminary data.</text>
</comment>
<feature type="transmembrane region" description="Helical" evidence="6">
    <location>
        <begin position="57"/>
        <end position="75"/>
    </location>
</feature>
<evidence type="ECO:0000313" key="7">
    <source>
        <dbReference type="EMBL" id="NLR76028.1"/>
    </source>
</evidence>
<dbReference type="Proteomes" id="UP000587991">
    <property type="component" value="Unassembled WGS sequence"/>
</dbReference>
<dbReference type="InterPro" id="IPR051461">
    <property type="entry name" value="UPF0750_membrane"/>
</dbReference>
<dbReference type="Pfam" id="PF02588">
    <property type="entry name" value="YitT_membrane"/>
    <property type="match status" value="1"/>
</dbReference>
<proteinExistence type="predicted"/>
<dbReference type="GO" id="GO:0005886">
    <property type="term" value="C:plasma membrane"/>
    <property type="evidence" value="ECO:0007669"/>
    <property type="project" value="UniProtKB-SubCell"/>
</dbReference>
<evidence type="ECO:0000313" key="8">
    <source>
        <dbReference type="Proteomes" id="UP000587991"/>
    </source>
</evidence>
<evidence type="ECO:0000256" key="2">
    <source>
        <dbReference type="ARBA" id="ARBA00022475"/>
    </source>
</evidence>
<reference evidence="7 8" key="1">
    <citation type="submission" date="2020-04" db="EMBL/GenBank/DDBJ databases">
        <title>Draft genome of Leeia sp. IMCC25680.</title>
        <authorList>
            <person name="Song J."/>
            <person name="Cho J.-C."/>
        </authorList>
    </citation>
    <scope>NUCLEOTIDE SEQUENCE [LARGE SCALE GENOMIC DNA]</scope>
    <source>
        <strain evidence="7 8">IMCC25680</strain>
    </source>
</reference>
<dbReference type="AlphaFoldDB" id="A0A847SFN2"/>
<feature type="transmembrane region" description="Helical" evidence="6">
    <location>
        <begin position="20"/>
        <end position="37"/>
    </location>
</feature>
<feature type="transmembrane region" description="Helical" evidence="6">
    <location>
        <begin position="112"/>
        <end position="130"/>
    </location>
</feature>
<dbReference type="InterPro" id="IPR003740">
    <property type="entry name" value="YitT"/>
</dbReference>
<keyword evidence="3 6" id="KW-0812">Transmembrane</keyword>
<comment type="subcellular location">
    <subcellularLocation>
        <location evidence="1">Cell membrane</location>
        <topology evidence="1">Multi-pass membrane protein</topology>
    </subcellularLocation>
</comment>
<evidence type="ECO:0000256" key="4">
    <source>
        <dbReference type="ARBA" id="ARBA00022989"/>
    </source>
</evidence>
<dbReference type="EMBL" id="JABAIM010000003">
    <property type="protein sequence ID" value="NLR76028.1"/>
    <property type="molecule type" value="Genomic_DNA"/>
</dbReference>
<evidence type="ECO:0000256" key="5">
    <source>
        <dbReference type="ARBA" id="ARBA00023136"/>
    </source>
</evidence>
<keyword evidence="8" id="KW-1185">Reference proteome</keyword>